<gene>
    <name evidence="2" type="ORF">RB2654_19013</name>
</gene>
<sequence length="119" mass="12649">MFEDIDKDDASTARMKARVDRQRAKVATKRAKKEAAARKEIGETTLAALPNVDEKLRSQIISALVPTLSLVALQLLVHEGLLKAAKADAEMAARAEAKLAKKKPVGGSDAANDTPVTSA</sequence>
<proteinExistence type="predicted"/>
<dbReference type="RefSeq" id="WP_008334503.1">
    <property type="nucleotide sequence ID" value="NZ_CH902578.1"/>
</dbReference>
<dbReference type="HOGENOM" id="CLU_2058551_0_0_5"/>
<evidence type="ECO:0000313" key="3">
    <source>
        <dbReference type="Proteomes" id="UP000002931"/>
    </source>
</evidence>
<protein>
    <submittedName>
        <fullName evidence="2">Uncharacterized protein</fullName>
    </submittedName>
</protein>
<name>A3V9W3_9RHOB</name>
<organism evidence="2 3">
    <name type="scientific">Maritimibacter alkaliphilus HTCC2654</name>
    <dbReference type="NCBI Taxonomy" id="314271"/>
    <lineage>
        <taxon>Bacteria</taxon>
        <taxon>Pseudomonadati</taxon>
        <taxon>Pseudomonadota</taxon>
        <taxon>Alphaproteobacteria</taxon>
        <taxon>Rhodobacterales</taxon>
        <taxon>Roseobacteraceae</taxon>
        <taxon>Maritimibacter</taxon>
    </lineage>
</organism>
<dbReference type="Proteomes" id="UP000002931">
    <property type="component" value="Unassembled WGS sequence"/>
</dbReference>
<reference evidence="2 3" key="1">
    <citation type="journal article" date="2010" name="J. Bacteriol.">
        <title>Genome sequences of Pelagibaca bermudensis HTCC2601T and Maritimibacter alkaliphilus HTCC2654T, the type strains of two marine Roseobacter genera.</title>
        <authorList>
            <person name="Thrash J.C."/>
            <person name="Cho J.C."/>
            <person name="Ferriera S."/>
            <person name="Johnson J."/>
            <person name="Vergin K.L."/>
            <person name="Giovannoni S.J."/>
        </authorList>
    </citation>
    <scope>NUCLEOTIDE SEQUENCE [LARGE SCALE GENOMIC DNA]</scope>
    <source>
        <strain evidence="2 3">HTCC2654</strain>
    </source>
</reference>
<feature type="region of interest" description="Disordered" evidence="1">
    <location>
        <begin position="1"/>
        <end position="35"/>
    </location>
</feature>
<dbReference type="AlphaFoldDB" id="A3V9W3"/>
<evidence type="ECO:0000313" key="2">
    <source>
        <dbReference type="EMBL" id="EAQ14704.1"/>
    </source>
</evidence>
<comment type="caution">
    <text evidence="2">The sequence shown here is derived from an EMBL/GenBank/DDBJ whole genome shotgun (WGS) entry which is preliminary data.</text>
</comment>
<feature type="region of interest" description="Disordered" evidence="1">
    <location>
        <begin position="95"/>
        <end position="119"/>
    </location>
</feature>
<evidence type="ECO:0000256" key="1">
    <source>
        <dbReference type="SAM" id="MobiDB-lite"/>
    </source>
</evidence>
<dbReference type="EMBL" id="AAMT01000001">
    <property type="protein sequence ID" value="EAQ14704.1"/>
    <property type="molecule type" value="Genomic_DNA"/>
</dbReference>
<accession>A3V9W3</accession>
<keyword evidence="3" id="KW-1185">Reference proteome</keyword>